<protein>
    <recommendedName>
        <fullName evidence="4">SCP domain-containing protein</fullName>
    </recommendedName>
</protein>
<sequence length="151" mass="16870">MSYWYAVVVLISTIIALSESLQVKPTCSLGYAFHHNPSVTTQLAVGILSQPRGGRVSVSMKYLCGLEVIAGLILKDPYKPVNSTVDLQIFPMLYEEDEEGISAEDMTKRAIQYYAPHIARLTSATSFGCNYLVEHGRHKYLCLFKLNRPIP</sequence>
<evidence type="ECO:0008006" key="4">
    <source>
        <dbReference type="Google" id="ProtNLM"/>
    </source>
</evidence>
<proteinExistence type="predicted"/>
<reference evidence="2 3" key="1">
    <citation type="submission" date="2014-10" db="EMBL/GenBank/DDBJ databases">
        <title>Draft genome of the hookworm Ancylostoma caninum.</title>
        <authorList>
            <person name="Mitreva M."/>
        </authorList>
    </citation>
    <scope>NUCLEOTIDE SEQUENCE [LARGE SCALE GENOMIC DNA]</scope>
    <source>
        <strain evidence="2 3">Baltimore</strain>
    </source>
</reference>
<dbReference type="AlphaFoldDB" id="A0A368FUE1"/>
<feature type="chain" id="PRO_5016768627" description="SCP domain-containing protein" evidence="1">
    <location>
        <begin position="21"/>
        <end position="151"/>
    </location>
</feature>
<dbReference type="Pfam" id="PF17641">
    <property type="entry name" value="ASPRs"/>
    <property type="match status" value="1"/>
</dbReference>
<keyword evidence="3" id="KW-1185">Reference proteome</keyword>
<dbReference type="EMBL" id="JOJR01000782">
    <property type="protein sequence ID" value="RCN34430.1"/>
    <property type="molecule type" value="Genomic_DNA"/>
</dbReference>
<evidence type="ECO:0000313" key="3">
    <source>
        <dbReference type="Proteomes" id="UP000252519"/>
    </source>
</evidence>
<name>A0A368FUE1_ANCCA</name>
<organism evidence="2 3">
    <name type="scientific">Ancylostoma caninum</name>
    <name type="common">Dog hookworm</name>
    <dbReference type="NCBI Taxonomy" id="29170"/>
    <lineage>
        <taxon>Eukaryota</taxon>
        <taxon>Metazoa</taxon>
        <taxon>Ecdysozoa</taxon>
        <taxon>Nematoda</taxon>
        <taxon>Chromadorea</taxon>
        <taxon>Rhabditida</taxon>
        <taxon>Rhabditina</taxon>
        <taxon>Rhabditomorpha</taxon>
        <taxon>Strongyloidea</taxon>
        <taxon>Ancylostomatidae</taxon>
        <taxon>Ancylostomatinae</taxon>
        <taxon>Ancylostoma</taxon>
    </lineage>
</organism>
<gene>
    <name evidence="2" type="ORF">ANCCAN_19735</name>
</gene>
<accession>A0A368FUE1</accession>
<evidence type="ECO:0000256" key="1">
    <source>
        <dbReference type="SAM" id="SignalP"/>
    </source>
</evidence>
<dbReference type="Proteomes" id="UP000252519">
    <property type="component" value="Unassembled WGS sequence"/>
</dbReference>
<dbReference type="OrthoDB" id="5893662at2759"/>
<keyword evidence="1" id="KW-0732">Signal</keyword>
<feature type="signal peptide" evidence="1">
    <location>
        <begin position="1"/>
        <end position="20"/>
    </location>
</feature>
<evidence type="ECO:0000313" key="2">
    <source>
        <dbReference type="EMBL" id="RCN34430.1"/>
    </source>
</evidence>
<comment type="caution">
    <text evidence="2">The sequence shown here is derived from an EMBL/GenBank/DDBJ whole genome shotgun (WGS) entry which is preliminary data.</text>
</comment>
<dbReference type="InterPro" id="IPR035109">
    <property type="entry name" value="ASPR"/>
</dbReference>